<keyword evidence="3" id="KW-0560">Oxidoreductase</keyword>
<dbReference type="EC" id="7.1.1.-" evidence="1"/>
<dbReference type="PANTHER" id="PTHR11993">
    <property type="entry name" value="NADH-UBIQUINONE OXIDOREDUCTASE 49 KDA SUBUNIT"/>
    <property type="match status" value="1"/>
</dbReference>
<evidence type="ECO:0000256" key="1">
    <source>
        <dbReference type="HAMAP-Rule" id="MF_01358"/>
    </source>
</evidence>
<keyword evidence="1" id="KW-0830">Ubiquinone</keyword>
<dbReference type="InterPro" id="IPR001135">
    <property type="entry name" value="NADH_Q_OxRdtase_suD"/>
</dbReference>
<comment type="subcellular location">
    <subcellularLocation>
        <location evidence="1">Cell membrane</location>
        <topology evidence="1">Peripheral membrane protein</topology>
        <orientation evidence="1">Cytoplasmic side</orientation>
    </subcellularLocation>
</comment>
<dbReference type="InterPro" id="IPR022885">
    <property type="entry name" value="NDH1_su_D/H"/>
</dbReference>
<feature type="domain" description="NADH-quinone oxidoreductase subunit D" evidence="2">
    <location>
        <begin position="131"/>
        <end position="402"/>
    </location>
</feature>
<evidence type="ECO:0000313" key="3">
    <source>
        <dbReference type="EMBL" id="MBN1571918.1"/>
    </source>
</evidence>
<dbReference type="Proteomes" id="UP000809273">
    <property type="component" value="Unassembled WGS sequence"/>
</dbReference>
<dbReference type="Gene3D" id="1.10.645.10">
    <property type="entry name" value="Cytochrome-c3 Hydrogenase, chain B"/>
    <property type="match status" value="1"/>
</dbReference>
<dbReference type="EMBL" id="JAFGIX010000009">
    <property type="protein sequence ID" value="MBN1571918.1"/>
    <property type="molecule type" value="Genomic_DNA"/>
</dbReference>
<keyword evidence="1" id="KW-0874">Quinone</keyword>
<dbReference type="GO" id="GO:0050136">
    <property type="term" value="F:NADH dehydrogenase (quinone) (non-electrogenic) activity"/>
    <property type="evidence" value="ECO:0007669"/>
    <property type="project" value="UniProtKB-UniRule"/>
</dbReference>
<keyword evidence="1" id="KW-0813">Transport</keyword>
<dbReference type="HAMAP" id="MF_01358">
    <property type="entry name" value="NDH1_NuoD"/>
    <property type="match status" value="1"/>
</dbReference>
<dbReference type="NCBIfam" id="NF004739">
    <property type="entry name" value="PRK06075.1"/>
    <property type="match status" value="1"/>
</dbReference>
<dbReference type="GO" id="GO:0005886">
    <property type="term" value="C:plasma membrane"/>
    <property type="evidence" value="ECO:0007669"/>
    <property type="project" value="UniProtKB-SubCell"/>
</dbReference>
<comment type="caution">
    <text evidence="3">The sequence shown here is derived from an EMBL/GenBank/DDBJ whole genome shotgun (WGS) entry which is preliminary data.</text>
</comment>
<comment type="catalytic activity">
    <reaction evidence="1">
        <text>a quinone + NADH + 5 H(+)(in) = a quinol + NAD(+) + 4 H(+)(out)</text>
        <dbReference type="Rhea" id="RHEA:57888"/>
        <dbReference type="ChEBI" id="CHEBI:15378"/>
        <dbReference type="ChEBI" id="CHEBI:24646"/>
        <dbReference type="ChEBI" id="CHEBI:57540"/>
        <dbReference type="ChEBI" id="CHEBI:57945"/>
        <dbReference type="ChEBI" id="CHEBI:132124"/>
    </reaction>
</comment>
<comment type="similarity">
    <text evidence="1">Belongs to the complex I 49 kDa subunit family.</text>
</comment>
<evidence type="ECO:0000259" key="2">
    <source>
        <dbReference type="Pfam" id="PF00346"/>
    </source>
</evidence>
<dbReference type="PANTHER" id="PTHR11993:SF10">
    <property type="entry name" value="NADH DEHYDROGENASE [UBIQUINONE] IRON-SULFUR PROTEIN 2, MITOCHONDRIAL"/>
    <property type="match status" value="1"/>
</dbReference>
<sequence length="402" mass="45480">MTEKTIMKFRDDPKDDLIPINIGPSHPAVHGTLPIYAKLDGEIIAEADVEIGYLHRGFEKLAEGLTYHQFIPFTDRLNYVSTFINNQGYAEAVEKLLDIKVPERAQYIRVMLSEVSRIMDHITCLGPNMVDTGALTVYWYLFRVREELYKLCEMASGGRMTTSYTRIGGLVRDLPEGFEEAARDILKGLPVAITDTEKLIKKNRIFLDRSVGVGEISADDAIDWGFSGPNLRACGVARDIRKDEPYAVYNDLEFDIPVGNRGDYYDRTFVRIEEMRQSMRIILQILDKLPEGPVNIDDPKIILPPKEEVYDSMEGLIHHFMFFIEGMEEMPEGEIYHAVEGANGELGFYIVSDGDKNPYRLHVRSPCFAYYQAFPSMITGKLLADAVVTLGSLNVVAGELDR</sequence>
<accession>A0A9D8KD16</accession>
<protein>
    <recommendedName>
        <fullName evidence="1">NADH-quinone oxidoreductase subunit D</fullName>
        <ecNumber evidence="1">7.1.1.-</ecNumber>
    </recommendedName>
    <alternativeName>
        <fullName evidence="1">NADH dehydrogenase I subunit D</fullName>
    </alternativeName>
    <alternativeName>
        <fullName evidence="1">NDH-1 subunit D</fullName>
    </alternativeName>
</protein>
<dbReference type="SUPFAM" id="SSF56762">
    <property type="entry name" value="HydB/Nqo4-like"/>
    <property type="match status" value="1"/>
</dbReference>
<comment type="subunit">
    <text evidence="1">NDH-1 is composed of 14 different subunits. Subunits NuoB, C, D, E, F, and G constitute the peripheral sector of the complex.</text>
</comment>
<keyword evidence="1" id="KW-0472">Membrane</keyword>
<dbReference type="AlphaFoldDB" id="A0A9D8KD16"/>
<keyword evidence="1" id="KW-1003">Cell membrane</keyword>
<proteinExistence type="inferred from homology"/>
<evidence type="ECO:0000313" key="4">
    <source>
        <dbReference type="Proteomes" id="UP000809273"/>
    </source>
</evidence>
<name>A0A9D8KD16_9DELT</name>
<dbReference type="NCBIfam" id="TIGR01962">
    <property type="entry name" value="NuoD"/>
    <property type="match status" value="1"/>
</dbReference>
<keyword evidence="1" id="KW-1278">Translocase</keyword>
<dbReference type="GO" id="GO:0048038">
    <property type="term" value="F:quinone binding"/>
    <property type="evidence" value="ECO:0007669"/>
    <property type="project" value="UniProtKB-KW"/>
</dbReference>
<organism evidence="3 4">
    <name type="scientific">Candidatus Zymogenus saltonus</name>
    <dbReference type="NCBI Taxonomy" id="2844893"/>
    <lineage>
        <taxon>Bacteria</taxon>
        <taxon>Deltaproteobacteria</taxon>
        <taxon>Candidatus Zymogenia</taxon>
        <taxon>Candidatus Zymogeniales</taxon>
        <taxon>Candidatus Zymogenaceae</taxon>
        <taxon>Candidatus Zymogenus</taxon>
    </lineage>
</organism>
<reference evidence="3" key="1">
    <citation type="journal article" date="2021" name="Environ. Microbiol.">
        <title>Genomic characterization of three novel Desulfobacterota classes expand the metabolic and phylogenetic diversity of the phylum.</title>
        <authorList>
            <person name="Murphy C.L."/>
            <person name="Biggerstaff J."/>
            <person name="Eichhorn A."/>
            <person name="Ewing E."/>
            <person name="Shahan R."/>
            <person name="Soriano D."/>
            <person name="Stewart S."/>
            <person name="VanMol K."/>
            <person name="Walker R."/>
            <person name="Walters P."/>
            <person name="Elshahed M.S."/>
            <person name="Youssef N.H."/>
        </authorList>
    </citation>
    <scope>NUCLEOTIDE SEQUENCE</scope>
    <source>
        <strain evidence="3">Zod_Metabat.24</strain>
    </source>
</reference>
<dbReference type="InterPro" id="IPR029014">
    <property type="entry name" value="NiFe-Hase_large"/>
</dbReference>
<reference evidence="3" key="2">
    <citation type="submission" date="2021-01" db="EMBL/GenBank/DDBJ databases">
        <authorList>
            <person name="Hahn C.R."/>
            <person name="Youssef N.H."/>
            <person name="Elshahed M."/>
        </authorList>
    </citation>
    <scope>NUCLEOTIDE SEQUENCE</scope>
    <source>
        <strain evidence="3">Zod_Metabat.24</strain>
    </source>
</reference>
<dbReference type="GO" id="GO:0051287">
    <property type="term" value="F:NAD binding"/>
    <property type="evidence" value="ECO:0007669"/>
    <property type="project" value="InterPro"/>
</dbReference>
<keyword evidence="1" id="KW-0520">NAD</keyword>
<gene>
    <name evidence="1" type="primary">nuoD</name>
    <name evidence="3" type="ORF">JW984_01840</name>
</gene>
<comment type="function">
    <text evidence="1">NDH-1 shuttles electrons from NADH, via FMN and iron-sulfur (Fe-S) centers, to quinones in the respiratory chain. The immediate electron acceptor for the enzyme in this species is believed to be ubiquinone. Couples the redox reaction to proton translocation (for every two electrons transferred, four hydrogen ions are translocated across the cytoplasmic membrane), and thus conserves the redox energy in a proton gradient.</text>
</comment>
<dbReference type="Pfam" id="PF00346">
    <property type="entry name" value="Complex1_49kDa"/>
    <property type="match status" value="1"/>
</dbReference>